<evidence type="ECO:0000313" key="16">
    <source>
        <dbReference type="Proteomes" id="UP000231019"/>
    </source>
</evidence>
<dbReference type="GO" id="GO:0004413">
    <property type="term" value="F:homoserine kinase activity"/>
    <property type="evidence" value="ECO:0007669"/>
    <property type="project" value="UniProtKB-UniRule"/>
</dbReference>
<dbReference type="GO" id="GO:0009088">
    <property type="term" value="P:threonine biosynthetic process"/>
    <property type="evidence" value="ECO:0007669"/>
    <property type="project" value="UniProtKB-UniRule"/>
</dbReference>
<evidence type="ECO:0000256" key="9">
    <source>
        <dbReference type="ARBA" id="ARBA00022777"/>
    </source>
</evidence>
<dbReference type="SUPFAM" id="SSF54211">
    <property type="entry name" value="Ribosomal protein S5 domain 2-like"/>
    <property type="match status" value="1"/>
</dbReference>
<proteinExistence type="inferred from homology"/>
<evidence type="ECO:0000313" key="15">
    <source>
        <dbReference type="EMBL" id="PIW16565.1"/>
    </source>
</evidence>
<feature type="domain" description="GHMP kinase C-terminal" evidence="14">
    <location>
        <begin position="204"/>
        <end position="282"/>
    </location>
</feature>
<evidence type="ECO:0000259" key="13">
    <source>
        <dbReference type="Pfam" id="PF00288"/>
    </source>
</evidence>
<organism evidence="15 16">
    <name type="scientific">bacterium (Candidatus Blackallbacteria) CG17_big_fil_post_rev_8_21_14_2_50_48_46</name>
    <dbReference type="NCBI Taxonomy" id="2014261"/>
    <lineage>
        <taxon>Bacteria</taxon>
        <taxon>Candidatus Blackallbacteria</taxon>
    </lineage>
</organism>
<feature type="binding site" evidence="12">
    <location>
        <begin position="92"/>
        <end position="102"/>
    </location>
    <ligand>
        <name>ATP</name>
        <dbReference type="ChEBI" id="CHEBI:30616"/>
    </ligand>
</feature>
<dbReference type="PROSITE" id="PS00627">
    <property type="entry name" value="GHMP_KINASES_ATP"/>
    <property type="match status" value="1"/>
</dbReference>
<reference evidence="15 16" key="1">
    <citation type="submission" date="2017-09" db="EMBL/GenBank/DDBJ databases">
        <title>Depth-based differentiation of microbial function through sediment-hosted aquifers and enrichment of novel symbionts in the deep terrestrial subsurface.</title>
        <authorList>
            <person name="Probst A.J."/>
            <person name="Ladd B."/>
            <person name="Jarett J.K."/>
            <person name="Geller-Mcgrath D.E."/>
            <person name="Sieber C.M."/>
            <person name="Emerson J.B."/>
            <person name="Anantharaman K."/>
            <person name="Thomas B.C."/>
            <person name="Malmstrom R."/>
            <person name="Stieglmeier M."/>
            <person name="Klingl A."/>
            <person name="Woyke T."/>
            <person name="Ryan C.M."/>
            <person name="Banfield J.F."/>
        </authorList>
    </citation>
    <scope>NUCLEOTIDE SEQUENCE [LARGE SCALE GENOMIC DNA]</scope>
    <source>
        <strain evidence="15">CG17_big_fil_post_rev_8_21_14_2_50_48_46</strain>
    </source>
</reference>
<evidence type="ECO:0000256" key="1">
    <source>
        <dbReference type="ARBA" id="ARBA00005015"/>
    </source>
</evidence>
<evidence type="ECO:0000256" key="3">
    <source>
        <dbReference type="ARBA" id="ARBA00012078"/>
    </source>
</evidence>
<evidence type="ECO:0000256" key="6">
    <source>
        <dbReference type="ARBA" id="ARBA00022679"/>
    </source>
</evidence>
<protein>
    <recommendedName>
        <fullName evidence="4 12">Homoserine kinase</fullName>
        <shortName evidence="12">HK</shortName>
        <shortName evidence="12">HSK</shortName>
        <ecNumber evidence="3 12">2.7.1.39</ecNumber>
    </recommendedName>
</protein>
<dbReference type="PIRSF" id="PIRSF000676">
    <property type="entry name" value="Homoser_kin"/>
    <property type="match status" value="1"/>
</dbReference>
<dbReference type="InterPro" id="IPR014721">
    <property type="entry name" value="Ribsml_uS5_D2-typ_fold_subgr"/>
</dbReference>
<dbReference type="InterPro" id="IPR036554">
    <property type="entry name" value="GHMP_kinase_C_sf"/>
</dbReference>
<dbReference type="InterPro" id="IPR000870">
    <property type="entry name" value="Homoserine_kinase"/>
</dbReference>
<dbReference type="GO" id="GO:0005737">
    <property type="term" value="C:cytoplasm"/>
    <property type="evidence" value="ECO:0007669"/>
    <property type="project" value="UniProtKB-SubCell"/>
</dbReference>
<dbReference type="NCBIfam" id="NF002288">
    <property type="entry name" value="PRK01212.1-4"/>
    <property type="match status" value="1"/>
</dbReference>
<feature type="domain" description="GHMP kinase N-terminal" evidence="13">
    <location>
        <begin position="63"/>
        <end position="145"/>
    </location>
</feature>
<comment type="similarity">
    <text evidence="2 12">Belongs to the GHMP kinase family. Homoserine kinase subfamily.</text>
</comment>
<dbReference type="EC" id="2.7.1.39" evidence="3 12"/>
<keyword evidence="7 12" id="KW-0791">Threonine biosynthesis</keyword>
<comment type="function">
    <text evidence="12">Catalyzes the ATP-dependent phosphorylation of L-homoserine to L-homoserine phosphate.</text>
</comment>
<dbReference type="InterPro" id="IPR006204">
    <property type="entry name" value="GHMP_kinase_N_dom"/>
</dbReference>
<dbReference type="PANTHER" id="PTHR20861">
    <property type="entry name" value="HOMOSERINE/4-DIPHOSPHOCYTIDYL-2-C-METHYL-D-ERYTHRITOL KINASE"/>
    <property type="match status" value="1"/>
</dbReference>
<keyword evidence="5 12" id="KW-0028">Amino-acid biosynthesis</keyword>
<evidence type="ECO:0000256" key="5">
    <source>
        <dbReference type="ARBA" id="ARBA00022605"/>
    </source>
</evidence>
<dbReference type="SUPFAM" id="SSF55060">
    <property type="entry name" value="GHMP Kinase, C-terminal domain"/>
    <property type="match status" value="1"/>
</dbReference>
<dbReference type="Pfam" id="PF08544">
    <property type="entry name" value="GHMP_kinases_C"/>
    <property type="match status" value="1"/>
</dbReference>
<comment type="catalytic activity">
    <reaction evidence="11 12">
        <text>L-homoserine + ATP = O-phospho-L-homoserine + ADP + H(+)</text>
        <dbReference type="Rhea" id="RHEA:13985"/>
        <dbReference type="ChEBI" id="CHEBI:15378"/>
        <dbReference type="ChEBI" id="CHEBI:30616"/>
        <dbReference type="ChEBI" id="CHEBI:57476"/>
        <dbReference type="ChEBI" id="CHEBI:57590"/>
        <dbReference type="ChEBI" id="CHEBI:456216"/>
        <dbReference type="EC" id="2.7.1.39"/>
    </reaction>
</comment>
<comment type="subcellular location">
    <subcellularLocation>
        <location evidence="12">Cytoplasm</location>
    </subcellularLocation>
</comment>
<accession>A0A2M7G3X8</accession>
<keyword evidence="12" id="KW-0963">Cytoplasm</keyword>
<dbReference type="NCBIfam" id="TIGR00191">
    <property type="entry name" value="thrB"/>
    <property type="match status" value="1"/>
</dbReference>
<comment type="caution">
    <text evidence="15">The sequence shown here is derived from an EMBL/GenBank/DDBJ whole genome shotgun (WGS) entry which is preliminary data.</text>
</comment>
<evidence type="ECO:0000256" key="2">
    <source>
        <dbReference type="ARBA" id="ARBA00007370"/>
    </source>
</evidence>
<evidence type="ECO:0000256" key="10">
    <source>
        <dbReference type="ARBA" id="ARBA00022840"/>
    </source>
</evidence>
<dbReference type="HAMAP" id="MF_00384">
    <property type="entry name" value="Homoser_kinase"/>
    <property type="match status" value="1"/>
</dbReference>
<dbReference type="Pfam" id="PF00288">
    <property type="entry name" value="GHMP_kinases_N"/>
    <property type="match status" value="1"/>
</dbReference>
<dbReference type="PANTHER" id="PTHR20861:SF1">
    <property type="entry name" value="HOMOSERINE KINASE"/>
    <property type="match status" value="1"/>
</dbReference>
<dbReference type="InterPro" id="IPR013750">
    <property type="entry name" value="GHMP_kinase_C_dom"/>
</dbReference>
<keyword evidence="9 12" id="KW-0418">Kinase</keyword>
<evidence type="ECO:0000256" key="12">
    <source>
        <dbReference type="HAMAP-Rule" id="MF_00384"/>
    </source>
</evidence>
<evidence type="ECO:0000256" key="4">
    <source>
        <dbReference type="ARBA" id="ARBA00017858"/>
    </source>
</evidence>
<dbReference type="PRINTS" id="PR00958">
    <property type="entry name" value="HOMSERKINASE"/>
</dbReference>
<dbReference type="InterPro" id="IPR006203">
    <property type="entry name" value="GHMP_knse_ATP-bd_CS"/>
</dbReference>
<evidence type="ECO:0000256" key="11">
    <source>
        <dbReference type="ARBA" id="ARBA00049375"/>
    </source>
</evidence>
<comment type="pathway">
    <text evidence="1 12">Amino-acid biosynthesis; L-threonine biosynthesis; L-threonine from L-aspartate: step 4/5.</text>
</comment>
<evidence type="ECO:0000259" key="14">
    <source>
        <dbReference type="Pfam" id="PF08544"/>
    </source>
</evidence>
<name>A0A2M7G3X8_9BACT</name>
<dbReference type="Gene3D" id="3.30.230.10">
    <property type="match status" value="1"/>
</dbReference>
<dbReference type="InterPro" id="IPR020568">
    <property type="entry name" value="Ribosomal_Su5_D2-typ_SF"/>
</dbReference>
<evidence type="ECO:0000256" key="7">
    <source>
        <dbReference type="ARBA" id="ARBA00022697"/>
    </source>
</evidence>
<dbReference type="GO" id="GO:0005524">
    <property type="term" value="F:ATP binding"/>
    <property type="evidence" value="ECO:0007669"/>
    <property type="project" value="UniProtKB-UniRule"/>
</dbReference>
<dbReference type="UniPathway" id="UPA00050">
    <property type="reaction ID" value="UER00064"/>
</dbReference>
<dbReference type="EMBL" id="PFFQ01000037">
    <property type="protein sequence ID" value="PIW16565.1"/>
    <property type="molecule type" value="Genomic_DNA"/>
</dbReference>
<keyword evidence="6 12" id="KW-0808">Transferase</keyword>
<evidence type="ECO:0000256" key="8">
    <source>
        <dbReference type="ARBA" id="ARBA00022741"/>
    </source>
</evidence>
<keyword evidence="8 12" id="KW-0547">Nucleotide-binding</keyword>
<keyword evidence="10 12" id="KW-0067">ATP-binding</keyword>
<dbReference type="Gene3D" id="3.30.70.890">
    <property type="entry name" value="GHMP kinase, C-terminal domain"/>
    <property type="match status" value="1"/>
</dbReference>
<dbReference type="Proteomes" id="UP000231019">
    <property type="component" value="Unassembled WGS sequence"/>
</dbReference>
<dbReference type="AlphaFoldDB" id="A0A2M7G3X8"/>
<gene>
    <name evidence="12" type="primary">thrB</name>
    <name evidence="15" type="ORF">COW36_12420</name>
</gene>
<sequence>MNPFPELEIRVPATTANLGAGYDLLGAALKLYNTFIFKPQSALEIFASGPFADQLGFPLNHENRVYQAFASVFQRLGLAIPLFQLELQVQIPPARGLGSSSTAVIAGLLAANAWAGSPFSRHEILEQAIAWEGHPDNVAPALLGGCILNIQTPQNYFSAPLDIPKNLDWVVLYPAFELETQKARAVVPDSFSKADCIRNTSFLAALVAGFAQNNDQLIALGLNDCLHQPYRQVLVPGMPEVMQAGREAGALGVVLSGAGPSLLALTRQNSEEIAKVMQAQWNQLGISCDYVIAAIDAEGALVLY</sequence>